<accession>A0A559L178</accession>
<proteinExistence type="predicted"/>
<evidence type="ECO:0000313" key="1">
    <source>
        <dbReference type="EMBL" id="TVY66477.1"/>
    </source>
</evidence>
<gene>
    <name evidence="1" type="ORF">Focb16_v009820</name>
</gene>
<reference evidence="1 2" key="1">
    <citation type="journal article" date="2019" name="Microbiol. Resour. Announc.">
        <title>High-quality draft genome sequence of Fusarium oxysporum f. sp. cubense strain 160527, a causal agent of Panama disease.</title>
        <authorList>
            <person name="Asai S."/>
            <person name="Ayukawa Y."/>
            <person name="Gan P."/>
            <person name="Masuda S."/>
            <person name="Komatsu K."/>
            <person name="Shirasu K."/>
            <person name="Arie T."/>
        </authorList>
    </citation>
    <scope>NUCLEOTIDE SEQUENCE [LARGE SCALE GENOMIC DNA]</scope>
    <source>
        <strain evidence="1 2">160527</strain>
    </source>
</reference>
<dbReference type="EMBL" id="SRMI01000007">
    <property type="protein sequence ID" value="TVY66477.1"/>
    <property type="molecule type" value="Genomic_DNA"/>
</dbReference>
<organism evidence="1 2">
    <name type="scientific">Fusarium oxysporum f. sp. cubense</name>
    <dbReference type="NCBI Taxonomy" id="61366"/>
    <lineage>
        <taxon>Eukaryota</taxon>
        <taxon>Fungi</taxon>
        <taxon>Dikarya</taxon>
        <taxon>Ascomycota</taxon>
        <taxon>Pezizomycotina</taxon>
        <taxon>Sordariomycetes</taxon>
        <taxon>Hypocreomycetidae</taxon>
        <taxon>Hypocreales</taxon>
        <taxon>Nectriaceae</taxon>
        <taxon>Fusarium</taxon>
        <taxon>Fusarium oxysporum species complex</taxon>
    </lineage>
</organism>
<dbReference type="AlphaFoldDB" id="A0A559L178"/>
<sequence length="170" mass="19678">MLAHQRPQTVYMFFPRLYDEKRRKKGPVPLREEQNRLFFDGFIRPSIKKIRPHFVHYLPRSYNSVQAVSRIARELSGLAAICRAAFKVLYSEENLPRLWSVMQEALNYAERNMAANRLRPGAGGSMQETEDASRLWQFGNTIFLCSYKDTKLWHQSSGSSIAEVLGDFCA</sequence>
<name>A0A559L178_FUSOC</name>
<protein>
    <submittedName>
        <fullName evidence="1">Uncharacterized protein</fullName>
    </submittedName>
</protein>
<comment type="caution">
    <text evidence="1">The sequence shown here is derived from an EMBL/GenBank/DDBJ whole genome shotgun (WGS) entry which is preliminary data.</text>
</comment>
<dbReference type="Proteomes" id="UP000320707">
    <property type="component" value="Unassembled WGS sequence"/>
</dbReference>
<evidence type="ECO:0000313" key="2">
    <source>
        <dbReference type="Proteomes" id="UP000320707"/>
    </source>
</evidence>